<evidence type="ECO:0000313" key="2">
    <source>
        <dbReference type="Proteomes" id="UP000308600"/>
    </source>
</evidence>
<gene>
    <name evidence="1" type="ORF">BDN72DRAFT_216973</name>
</gene>
<dbReference type="EMBL" id="ML208277">
    <property type="protein sequence ID" value="TFK73312.1"/>
    <property type="molecule type" value="Genomic_DNA"/>
</dbReference>
<reference evidence="1 2" key="1">
    <citation type="journal article" date="2019" name="Nat. Ecol. Evol.">
        <title>Megaphylogeny resolves global patterns of mushroom evolution.</title>
        <authorList>
            <person name="Varga T."/>
            <person name="Krizsan K."/>
            <person name="Foldi C."/>
            <person name="Dima B."/>
            <person name="Sanchez-Garcia M."/>
            <person name="Sanchez-Ramirez S."/>
            <person name="Szollosi G.J."/>
            <person name="Szarkandi J.G."/>
            <person name="Papp V."/>
            <person name="Albert L."/>
            <person name="Andreopoulos W."/>
            <person name="Angelini C."/>
            <person name="Antonin V."/>
            <person name="Barry K.W."/>
            <person name="Bougher N.L."/>
            <person name="Buchanan P."/>
            <person name="Buyck B."/>
            <person name="Bense V."/>
            <person name="Catcheside P."/>
            <person name="Chovatia M."/>
            <person name="Cooper J."/>
            <person name="Damon W."/>
            <person name="Desjardin D."/>
            <person name="Finy P."/>
            <person name="Geml J."/>
            <person name="Haridas S."/>
            <person name="Hughes K."/>
            <person name="Justo A."/>
            <person name="Karasinski D."/>
            <person name="Kautmanova I."/>
            <person name="Kiss B."/>
            <person name="Kocsube S."/>
            <person name="Kotiranta H."/>
            <person name="LaButti K.M."/>
            <person name="Lechner B.E."/>
            <person name="Liimatainen K."/>
            <person name="Lipzen A."/>
            <person name="Lukacs Z."/>
            <person name="Mihaltcheva S."/>
            <person name="Morgado L.N."/>
            <person name="Niskanen T."/>
            <person name="Noordeloos M.E."/>
            <person name="Ohm R.A."/>
            <person name="Ortiz-Santana B."/>
            <person name="Ovrebo C."/>
            <person name="Racz N."/>
            <person name="Riley R."/>
            <person name="Savchenko A."/>
            <person name="Shiryaev A."/>
            <person name="Soop K."/>
            <person name="Spirin V."/>
            <person name="Szebenyi C."/>
            <person name="Tomsovsky M."/>
            <person name="Tulloss R.E."/>
            <person name="Uehling J."/>
            <person name="Grigoriev I.V."/>
            <person name="Vagvolgyi C."/>
            <person name="Papp T."/>
            <person name="Martin F.M."/>
            <person name="Miettinen O."/>
            <person name="Hibbett D.S."/>
            <person name="Nagy L.G."/>
        </authorList>
    </citation>
    <scope>NUCLEOTIDE SEQUENCE [LARGE SCALE GENOMIC DNA]</scope>
    <source>
        <strain evidence="1 2">NL-1719</strain>
    </source>
</reference>
<sequence>MIWGIVAFAAVLFLFNAFQKRRRLPYPPGPKGWPVIRNVLDVPRSQPWYAFTEWTKTYDSPLVYANALGTHILVVNEMEDAIELLERRAANYSDRPRFPLMELMGWMFNTGLIPYGDVWRLHRKLIQQCFRKDVMKRHHSVILSKTREMLEKLANTPEKFTQHCHIFASATVLSLVYGYELASPDDSLFKSTIHAIDEALLALSPAKFAVNTFPILLNIPRWFPGGGFHDWAAACKEITLKMRGDLYDYAKESIEKGEDRPTFVRDILERYGEKTANMGKEGLEFEDILSAASATFFSAGVDTTSATMQMAILMLATHPEVQQKAQAEIRQVLGNGQLPTLADRSSLPYTEAVFRELLRWRPTGPMGSPHAVREDDVYKGYFIPRGTLVITNIWAMTRNETLFPEPEIFRPERFLNPDGTISTNTSAFTFGFGRRICAGRYLASDTVWLGLAQILAMFTISNAVEVSTGKDITPLSVRYTDDVIPHPRPYRCSIQLNDGAERLVASGN</sequence>
<protein>
    <submittedName>
        <fullName evidence="1">Cytochrome P450</fullName>
    </submittedName>
</protein>
<evidence type="ECO:0000313" key="1">
    <source>
        <dbReference type="EMBL" id="TFK73312.1"/>
    </source>
</evidence>
<accession>A0ACD3B8J2</accession>
<organism evidence="1 2">
    <name type="scientific">Pluteus cervinus</name>
    <dbReference type="NCBI Taxonomy" id="181527"/>
    <lineage>
        <taxon>Eukaryota</taxon>
        <taxon>Fungi</taxon>
        <taxon>Dikarya</taxon>
        <taxon>Basidiomycota</taxon>
        <taxon>Agaricomycotina</taxon>
        <taxon>Agaricomycetes</taxon>
        <taxon>Agaricomycetidae</taxon>
        <taxon>Agaricales</taxon>
        <taxon>Pluteineae</taxon>
        <taxon>Pluteaceae</taxon>
        <taxon>Pluteus</taxon>
    </lineage>
</organism>
<name>A0ACD3B8J2_9AGAR</name>
<dbReference type="Proteomes" id="UP000308600">
    <property type="component" value="Unassembled WGS sequence"/>
</dbReference>
<proteinExistence type="predicted"/>
<keyword evidence="2" id="KW-1185">Reference proteome</keyword>